<organism evidence="2 3">
    <name type="scientific">Brasilonema bromeliae SPC951</name>
    <dbReference type="NCBI Taxonomy" id="385972"/>
    <lineage>
        <taxon>Bacteria</taxon>
        <taxon>Bacillati</taxon>
        <taxon>Cyanobacteriota</taxon>
        <taxon>Cyanophyceae</taxon>
        <taxon>Nostocales</taxon>
        <taxon>Scytonemataceae</taxon>
        <taxon>Brasilonema</taxon>
        <taxon>Bromeliae group (in: Brasilonema)</taxon>
    </lineage>
</organism>
<comment type="caution">
    <text evidence="2">The sequence shown here is derived from an EMBL/GenBank/DDBJ whole genome shotgun (WGS) entry which is preliminary data.</text>
</comment>
<dbReference type="EMBL" id="QMEB01000416">
    <property type="protein sequence ID" value="NMG23085.1"/>
    <property type="molecule type" value="Genomic_DNA"/>
</dbReference>
<feature type="compositionally biased region" description="Polar residues" evidence="1">
    <location>
        <begin position="29"/>
        <end position="42"/>
    </location>
</feature>
<evidence type="ECO:0000313" key="3">
    <source>
        <dbReference type="Proteomes" id="UP000718564"/>
    </source>
</evidence>
<reference evidence="2 3" key="1">
    <citation type="submission" date="2018-06" db="EMBL/GenBank/DDBJ databases">
        <title>Comparative genomics of Brasilonema spp. strains.</title>
        <authorList>
            <person name="Alvarenga D.O."/>
            <person name="Fiore M.F."/>
            <person name="Varani A.M."/>
        </authorList>
    </citation>
    <scope>NUCLEOTIDE SEQUENCE [LARGE SCALE GENOMIC DNA]</scope>
    <source>
        <strain evidence="2 3">SPC951</strain>
    </source>
</reference>
<sequence>VRALGKGGHNLAAEVERIAATSGEVPAPNASTESDMSSMEGM</sequence>
<keyword evidence="3" id="KW-1185">Reference proteome</keyword>
<protein>
    <submittedName>
        <fullName evidence="2">Copper oxidase</fullName>
    </submittedName>
</protein>
<evidence type="ECO:0000256" key="1">
    <source>
        <dbReference type="SAM" id="MobiDB-lite"/>
    </source>
</evidence>
<accession>A0ABX1PF37</accession>
<feature type="non-terminal residue" evidence="2">
    <location>
        <position position="1"/>
    </location>
</feature>
<evidence type="ECO:0000313" key="2">
    <source>
        <dbReference type="EMBL" id="NMG23085.1"/>
    </source>
</evidence>
<feature type="region of interest" description="Disordered" evidence="1">
    <location>
        <begin position="19"/>
        <end position="42"/>
    </location>
</feature>
<proteinExistence type="predicted"/>
<name>A0ABX1PF37_9CYAN</name>
<dbReference type="Proteomes" id="UP000718564">
    <property type="component" value="Unassembled WGS sequence"/>
</dbReference>
<gene>
    <name evidence="2" type="ORF">DP116_28220</name>
</gene>